<keyword evidence="5" id="KW-0677">Repeat</keyword>
<keyword evidence="9 10" id="KW-0472">Membrane</keyword>
<dbReference type="PANTHER" id="PTHR46131">
    <property type="entry name" value="SD08549P"/>
    <property type="match status" value="1"/>
</dbReference>
<evidence type="ECO:0000256" key="7">
    <source>
        <dbReference type="ARBA" id="ARBA00022989"/>
    </source>
</evidence>
<dbReference type="AlphaFoldDB" id="A0AA38IHB6"/>
<keyword evidence="3 11" id="KW-0813">Transport</keyword>
<dbReference type="EMBL" id="JALNTZ010000004">
    <property type="protein sequence ID" value="KAJ3655188.1"/>
    <property type="molecule type" value="Genomic_DNA"/>
</dbReference>
<dbReference type="InterPro" id="IPR023395">
    <property type="entry name" value="MCP_dom_sf"/>
</dbReference>
<evidence type="ECO:0000313" key="12">
    <source>
        <dbReference type="EMBL" id="KAJ3655188.1"/>
    </source>
</evidence>
<dbReference type="InterPro" id="IPR052465">
    <property type="entry name" value="Mito_NAD+_Carrier"/>
</dbReference>
<dbReference type="Pfam" id="PF00153">
    <property type="entry name" value="Mito_carr"/>
    <property type="match status" value="3"/>
</dbReference>
<evidence type="ECO:0008006" key="14">
    <source>
        <dbReference type="Google" id="ProtNLM"/>
    </source>
</evidence>
<evidence type="ECO:0000256" key="4">
    <source>
        <dbReference type="ARBA" id="ARBA00022692"/>
    </source>
</evidence>
<comment type="subcellular location">
    <subcellularLocation>
        <location evidence="1">Mitochondrion inner membrane</location>
        <topology evidence="1">Multi-pass membrane protein</topology>
    </subcellularLocation>
</comment>
<dbReference type="GO" id="GO:0051724">
    <property type="term" value="F:NAD transmembrane transporter activity"/>
    <property type="evidence" value="ECO:0007669"/>
    <property type="project" value="TreeGrafter"/>
</dbReference>
<feature type="repeat" description="Solcar" evidence="10">
    <location>
        <begin position="41"/>
        <end position="121"/>
    </location>
</feature>
<gene>
    <name evidence="12" type="ORF">Zmor_014325</name>
</gene>
<reference evidence="12" key="1">
    <citation type="journal article" date="2023" name="G3 (Bethesda)">
        <title>Whole genome assemblies of Zophobas morio and Tenebrio molitor.</title>
        <authorList>
            <person name="Kaur S."/>
            <person name="Stinson S.A."/>
            <person name="diCenzo G.C."/>
        </authorList>
    </citation>
    <scope>NUCLEOTIDE SEQUENCE</scope>
    <source>
        <strain evidence="12">QUZm001</strain>
    </source>
</reference>
<accession>A0AA38IHB6</accession>
<evidence type="ECO:0000313" key="13">
    <source>
        <dbReference type="Proteomes" id="UP001168821"/>
    </source>
</evidence>
<evidence type="ECO:0000256" key="6">
    <source>
        <dbReference type="ARBA" id="ARBA00022792"/>
    </source>
</evidence>
<sequence>MSKLISDIKKPSLDLLEIEKIEKLEKYDPVGDPLVMESLYKINWKEFACGWTAALINITITYPINKLIFRQMLHGVNVSNAFRQLHEEGLFYLYRGMLPPLCQKTLSLSLMFGVYEEVRRPLLNSGCNEYVAKVIGGLASGTTEAILMPFERIQTILADAHYHKEFKNTVHAFKAVGLNYGFREYYRGLVPILLRNGPSNVGFFVIRDEVHNYRPRFESKIYETISEFFCGAMIGVFLSSVFFPCNVLKVAMQSKIGGSHENIFKVLVQIYNERGRKIRNFYHGVQTNCTRAFISWGVMNAAYENLKILFS</sequence>
<keyword evidence="4 10" id="KW-0812">Transmembrane</keyword>
<dbReference type="PANTHER" id="PTHR46131:SF1">
    <property type="entry name" value="SD08549P"/>
    <property type="match status" value="1"/>
</dbReference>
<proteinExistence type="inferred from homology"/>
<evidence type="ECO:0000256" key="11">
    <source>
        <dbReference type="RuleBase" id="RU000488"/>
    </source>
</evidence>
<dbReference type="Gene3D" id="1.50.40.10">
    <property type="entry name" value="Mitochondrial carrier domain"/>
    <property type="match status" value="1"/>
</dbReference>
<comment type="caution">
    <text evidence="12">The sequence shown here is derived from an EMBL/GenBank/DDBJ whole genome shotgun (WGS) entry which is preliminary data.</text>
</comment>
<evidence type="ECO:0000256" key="2">
    <source>
        <dbReference type="ARBA" id="ARBA00006375"/>
    </source>
</evidence>
<evidence type="ECO:0000256" key="10">
    <source>
        <dbReference type="PROSITE-ProRule" id="PRU00282"/>
    </source>
</evidence>
<name>A0AA38IHB6_9CUCU</name>
<evidence type="ECO:0000256" key="5">
    <source>
        <dbReference type="ARBA" id="ARBA00022737"/>
    </source>
</evidence>
<dbReference type="Proteomes" id="UP001168821">
    <property type="component" value="Unassembled WGS sequence"/>
</dbReference>
<evidence type="ECO:0000256" key="9">
    <source>
        <dbReference type="ARBA" id="ARBA00023136"/>
    </source>
</evidence>
<keyword evidence="7" id="KW-1133">Transmembrane helix</keyword>
<evidence type="ECO:0000256" key="8">
    <source>
        <dbReference type="ARBA" id="ARBA00023128"/>
    </source>
</evidence>
<organism evidence="12 13">
    <name type="scientific">Zophobas morio</name>
    <dbReference type="NCBI Taxonomy" id="2755281"/>
    <lineage>
        <taxon>Eukaryota</taxon>
        <taxon>Metazoa</taxon>
        <taxon>Ecdysozoa</taxon>
        <taxon>Arthropoda</taxon>
        <taxon>Hexapoda</taxon>
        <taxon>Insecta</taxon>
        <taxon>Pterygota</taxon>
        <taxon>Neoptera</taxon>
        <taxon>Endopterygota</taxon>
        <taxon>Coleoptera</taxon>
        <taxon>Polyphaga</taxon>
        <taxon>Cucujiformia</taxon>
        <taxon>Tenebrionidae</taxon>
        <taxon>Zophobas</taxon>
    </lineage>
</organism>
<comment type="similarity">
    <text evidence="2 11">Belongs to the mitochondrial carrier (TC 2.A.29) family.</text>
</comment>
<dbReference type="PROSITE" id="PS50920">
    <property type="entry name" value="SOLCAR"/>
    <property type="match status" value="2"/>
</dbReference>
<keyword evidence="8" id="KW-0496">Mitochondrion</keyword>
<dbReference type="SUPFAM" id="SSF103506">
    <property type="entry name" value="Mitochondrial carrier"/>
    <property type="match status" value="1"/>
</dbReference>
<keyword evidence="6" id="KW-0999">Mitochondrion inner membrane</keyword>
<dbReference type="GO" id="GO:0005743">
    <property type="term" value="C:mitochondrial inner membrane"/>
    <property type="evidence" value="ECO:0007669"/>
    <property type="project" value="UniProtKB-SubCell"/>
</dbReference>
<evidence type="ECO:0000256" key="1">
    <source>
        <dbReference type="ARBA" id="ARBA00004448"/>
    </source>
</evidence>
<protein>
    <recommendedName>
        <fullName evidence="14">Solute carrier family 25 member 51</fullName>
    </recommendedName>
</protein>
<feature type="repeat" description="Solcar" evidence="10">
    <location>
        <begin position="127"/>
        <end position="213"/>
    </location>
</feature>
<evidence type="ECO:0000256" key="3">
    <source>
        <dbReference type="ARBA" id="ARBA00022448"/>
    </source>
</evidence>
<keyword evidence="13" id="KW-1185">Reference proteome</keyword>
<dbReference type="InterPro" id="IPR018108">
    <property type="entry name" value="MCP_transmembrane"/>
</dbReference>